<reference evidence="2 3" key="1">
    <citation type="submission" date="2020-03" db="EMBL/GenBank/DDBJ databases">
        <authorList>
            <person name="Picone N."/>
        </authorList>
    </citation>
    <scope>NUCLEOTIDE SEQUENCE [LARGE SCALE GENOMIC DNA]</scope>
    <source>
        <strain evidence="2">NSCAC1</strain>
    </source>
</reference>
<dbReference type="GO" id="GO:0071949">
    <property type="term" value="F:FAD binding"/>
    <property type="evidence" value="ECO:0007669"/>
    <property type="project" value="InterPro"/>
</dbReference>
<evidence type="ECO:0000313" key="3">
    <source>
        <dbReference type="Proteomes" id="UP000516072"/>
    </source>
</evidence>
<proteinExistence type="predicted"/>
<evidence type="ECO:0000313" key="2">
    <source>
        <dbReference type="EMBL" id="CAB1274480.1"/>
    </source>
</evidence>
<dbReference type="EMBL" id="LR778175">
    <property type="protein sequence ID" value="CAB1274480.1"/>
    <property type="molecule type" value="Genomic_DNA"/>
</dbReference>
<keyword evidence="3" id="KW-1185">Reference proteome</keyword>
<keyword evidence="2" id="KW-0560">Oxidoreductase</keyword>
<organism evidence="2 3">
    <name type="scientific">Candidatus Nitrosacidococcus tergens</name>
    <dbReference type="NCBI Taxonomy" id="553981"/>
    <lineage>
        <taxon>Bacteria</taxon>
        <taxon>Pseudomonadati</taxon>
        <taxon>Pseudomonadota</taxon>
        <taxon>Gammaproteobacteria</taxon>
        <taxon>Chromatiales</taxon>
        <taxon>Chromatiaceae</taxon>
        <taxon>Candidatus Nitrosacidococcus</taxon>
    </lineage>
</organism>
<feature type="domain" description="FAD-binding" evidence="1">
    <location>
        <begin position="8"/>
        <end position="332"/>
    </location>
</feature>
<dbReference type="InterPro" id="IPR036188">
    <property type="entry name" value="FAD/NAD-bd_sf"/>
</dbReference>
<dbReference type="SUPFAM" id="SSF51905">
    <property type="entry name" value="FAD/NAD(P)-binding domain"/>
    <property type="match status" value="1"/>
</dbReference>
<accession>A0A7G1Q874</accession>
<dbReference type="Gene3D" id="3.30.9.100">
    <property type="match status" value="1"/>
</dbReference>
<dbReference type="RefSeq" id="WP_197744576.1">
    <property type="nucleotide sequence ID" value="NZ_LR778175.1"/>
</dbReference>
<dbReference type="NCBIfam" id="NF038171">
    <property type="entry name" value="maturase_LodB"/>
    <property type="match status" value="1"/>
</dbReference>
<dbReference type="AlphaFoldDB" id="A0A7G1Q874"/>
<dbReference type="PANTHER" id="PTHR43747">
    <property type="entry name" value="FAD-BINDING PROTEIN"/>
    <property type="match status" value="1"/>
</dbReference>
<name>A0A7G1Q874_9GAMM</name>
<dbReference type="Proteomes" id="UP000516072">
    <property type="component" value="Chromosome"/>
</dbReference>
<dbReference type="GO" id="GO:0004497">
    <property type="term" value="F:monooxygenase activity"/>
    <property type="evidence" value="ECO:0007669"/>
    <property type="project" value="UniProtKB-KW"/>
</dbReference>
<dbReference type="InterPro" id="IPR002938">
    <property type="entry name" value="FAD-bd"/>
</dbReference>
<sequence length="379" mass="43103">MDRPLLGEVDVAIIGGGPAGSSCGLTLRTYKPTYRVALIESSTYNATRLGENVSSALLPLLSYLEIKEHLFSQTTYRECFAVKAYWGNNTPLLQHSLRHWMGESYLLDRQYFDVMLAETFCGRGGKLYLSCRVEAILPLEDKNVGYLLQLRHRSGKQFALSARFLVDATGRKANIARKLGAISTRYDSLIGVSRFFSANSATSWSQDIIIESAPEGWWYSAPLPENRLVVTLMTDAKLWREQRQDDNLGYWELLLKQAPNSYTRIRQAALTADTKLTLRLAHTHVLNEAIGKNWLSVGDAAVSFDPLSSLGIGFSMHSGCHAARAIVSNLESREIDSLCHYNDSIKKQFTEYLPIWQRYYRYENRYSYSPFWKTRHEQP</sequence>
<dbReference type="InterPro" id="IPR050816">
    <property type="entry name" value="Flavin-dep_Halogenase_NPB"/>
</dbReference>
<dbReference type="PANTHER" id="PTHR43747:SF1">
    <property type="entry name" value="SLR1998 PROTEIN"/>
    <property type="match status" value="1"/>
</dbReference>
<dbReference type="Gene3D" id="3.50.50.60">
    <property type="entry name" value="FAD/NAD(P)-binding domain"/>
    <property type="match status" value="1"/>
</dbReference>
<evidence type="ECO:0000259" key="1">
    <source>
        <dbReference type="Pfam" id="PF01494"/>
    </source>
</evidence>
<dbReference type="PROSITE" id="PS51257">
    <property type="entry name" value="PROKAR_LIPOPROTEIN"/>
    <property type="match status" value="1"/>
</dbReference>
<keyword evidence="2" id="KW-0503">Monooxygenase</keyword>
<gene>
    <name evidence="2" type="ORF">NSCAC_0190</name>
</gene>
<dbReference type="KEGG" id="ntg:NSCAC_0190"/>
<protein>
    <submittedName>
        <fullName evidence="2">Monooxygenase FAD-binding protein</fullName>
    </submittedName>
</protein>
<dbReference type="Pfam" id="PF01494">
    <property type="entry name" value="FAD_binding_3"/>
    <property type="match status" value="1"/>
</dbReference>